<organism evidence="6 7">
    <name type="scientific">Alicyclobacillus vulcanalis</name>
    <dbReference type="NCBI Taxonomy" id="252246"/>
    <lineage>
        <taxon>Bacteria</taxon>
        <taxon>Bacillati</taxon>
        <taxon>Bacillota</taxon>
        <taxon>Bacilli</taxon>
        <taxon>Bacillales</taxon>
        <taxon>Alicyclobacillaceae</taxon>
        <taxon>Alicyclobacillus</taxon>
    </lineage>
</organism>
<evidence type="ECO:0000256" key="4">
    <source>
        <dbReference type="RuleBase" id="RU361277"/>
    </source>
</evidence>
<dbReference type="Gene3D" id="3.90.180.10">
    <property type="entry name" value="Medium-chain alcohol dehydrogenases, catalytic domain"/>
    <property type="match status" value="1"/>
</dbReference>
<dbReference type="Pfam" id="PF08240">
    <property type="entry name" value="ADH_N"/>
    <property type="match status" value="1"/>
</dbReference>
<dbReference type="InterPro" id="IPR020843">
    <property type="entry name" value="ER"/>
</dbReference>
<reference evidence="7" key="1">
    <citation type="submission" date="2017-01" db="EMBL/GenBank/DDBJ databases">
        <authorList>
            <person name="Varghese N."/>
            <person name="Submissions S."/>
        </authorList>
    </citation>
    <scope>NUCLEOTIDE SEQUENCE [LARGE SCALE GENOMIC DNA]</scope>
    <source>
        <strain evidence="7">DSM 16176</strain>
    </source>
</reference>
<protein>
    <submittedName>
        <fullName evidence="6">Alcohol dehydrogenase, propanol-preferring</fullName>
    </submittedName>
</protein>
<evidence type="ECO:0000256" key="1">
    <source>
        <dbReference type="ARBA" id="ARBA00022723"/>
    </source>
</evidence>
<dbReference type="InterPro" id="IPR002328">
    <property type="entry name" value="ADH_Zn_CS"/>
</dbReference>
<dbReference type="PROSITE" id="PS00059">
    <property type="entry name" value="ADH_ZINC"/>
    <property type="match status" value="1"/>
</dbReference>
<gene>
    <name evidence="6" type="ORF">SAMN05421799_10820</name>
</gene>
<dbReference type="InterPro" id="IPR036291">
    <property type="entry name" value="NAD(P)-bd_dom_sf"/>
</dbReference>
<dbReference type="InterPro" id="IPR013154">
    <property type="entry name" value="ADH-like_N"/>
</dbReference>
<evidence type="ECO:0000313" key="6">
    <source>
        <dbReference type="EMBL" id="SIS96066.1"/>
    </source>
</evidence>
<sequence length="349" mass="37299">MRAARMVAFREPLVIEEVPDPSPGPDDAVIRVEASGICRSDWHGWMGDWSWLGLSPALPITPGHEFGGEVVALGRDVKGFSIGDKVTVPFHYACGHCEHCHAGVPNRCDNVGIYGFSWDGSFAEYVVVRNASLNLIRLPEGVDALTAAAVGCRFMTGYHGVMRGGVRPGQWVAIHGAGGVGLSAIQTAHAMGARVIAVDVDDDKLVKARAEGASAVVNARKDPVVEAIREITQGGAHVSIDALGIRDTVLHSVLCLRKGGRHVQIGLTTSEEGGFVPLPMDLITSCEIEVVGSLGIPHPDYAGLLALVAEGRLRPRDLVEREVSLADIHDVFDKMTRFETTGFNVITTF</sequence>
<dbReference type="SUPFAM" id="SSF51735">
    <property type="entry name" value="NAD(P)-binding Rossmann-fold domains"/>
    <property type="match status" value="1"/>
</dbReference>
<dbReference type="Pfam" id="PF00107">
    <property type="entry name" value="ADH_zinc_N"/>
    <property type="match status" value="1"/>
</dbReference>
<dbReference type="InterPro" id="IPR050129">
    <property type="entry name" value="Zn_alcohol_dh"/>
</dbReference>
<dbReference type="Proteomes" id="UP000186156">
    <property type="component" value="Unassembled WGS sequence"/>
</dbReference>
<dbReference type="InterPro" id="IPR011032">
    <property type="entry name" value="GroES-like_sf"/>
</dbReference>
<dbReference type="PANTHER" id="PTHR43401:SF5">
    <property type="entry name" value="ALCOHOL DEHYDROGENASE-RELATED"/>
    <property type="match status" value="1"/>
</dbReference>
<dbReference type="CDD" id="cd08260">
    <property type="entry name" value="Zn_ADH6"/>
    <property type="match status" value="1"/>
</dbReference>
<dbReference type="GO" id="GO:0008270">
    <property type="term" value="F:zinc ion binding"/>
    <property type="evidence" value="ECO:0007669"/>
    <property type="project" value="InterPro"/>
</dbReference>
<dbReference type="SMART" id="SM00829">
    <property type="entry name" value="PKS_ER"/>
    <property type="match status" value="1"/>
</dbReference>
<dbReference type="InterPro" id="IPR013149">
    <property type="entry name" value="ADH-like_C"/>
</dbReference>
<evidence type="ECO:0000259" key="5">
    <source>
        <dbReference type="SMART" id="SM00829"/>
    </source>
</evidence>
<dbReference type="RefSeq" id="WP_076347600.1">
    <property type="nucleotide sequence ID" value="NZ_FTOO01000008.1"/>
</dbReference>
<keyword evidence="2 4" id="KW-0862">Zinc</keyword>
<keyword evidence="3" id="KW-0560">Oxidoreductase</keyword>
<name>A0A1N7NCL9_9BACL</name>
<comment type="similarity">
    <text evidence="4">Belongs to the zinc-containing alcohol dehydrogenase family.</text>
</comment>
<keyword evidence="7" id="KW-1185">Reference proteome</keyword>
<accession>A0A1N7NCL9</accession>
<dbReference type="EMBL" id="FTOO01000008">
    <property type="protein sequence ID" value="SIS96066.1"/>
    <property type="molecule type" value="Genomic_DNA"/>
</dbReference>
<dbReference type="GO" id="GO:0016491">
    <property type="term" value="F:oxidoreductase activity"/>
    <property type="evidence" value="ECO:0007669"/>
    <property type="project" value="UniProtKB-KW"/>
</dbReference>
<keyword evidence="1 4" id="KW-0479">Metal-binding</keyword>
<proteinExistence type="inferred from homology"/>
<comment type="cofactor">
    <cofactor evidence="4">
        <name>Zn(2+)</name>
        <dbReference type="ChEBI" id="CHEBI:29105"/>
    </cofactor>
</comment>
<dbReference type="OrthoDB" id="9806940at2"/>
<dbReference type="AlphaFoldDB" id="A0A1N7NCL9"/>
<evidence type="ECO:0000256" key="2">
    <source>
        <dbReference type="ARBA" id="ARBA00022833"/>
    </source>
</evidence>
<evidence type="ECO:0000313" key="7">
    <source>
        <dbReference type="Proteomes" id="UP000186156"/>
    </source>
</evidence>
<evidence type="ECO:0000256" key="3">
    <source>
        <dbReference type="ARBA" id="ARBA00023002"/>
    </source>
</evidence>
<dbReference type="PANTHER" id="PTHR43401">
    <property type="entry name" value="L-THREONINE 3-DEHYDROGENASE"/>
    <property type="match status" value="1"/>
</dbReference>
<dbReference type="STRING" id="252246.SAMN05421799_10820"/>
<dbReference type="SUPFAM" id="SSF50129">
    <property type="entry name" value="GroES-like"/>
    <property type="match status" value="1"/>
</dbReference>
<feature type="domain" description="Enoyl reductase (ER)" evidence="5">
    <location>
        <begin position="8"/>
        <end position="346"/>
    </location>
</feature>